<dbReference type="InterPro" id="IPR012349">
    <property type="entry name" value="Split_barrel_FMN-bd"/>
</dbReference>
<accession>A0A1C2EEQ1</accession>
<dbReference type="InterPro" id="IPR002563">
    <property type="entry name" value="Flavin_Rdtase-like_dom"/>
</dbReference>
<dbReference type="Gene3D" id="2.30.110.10">
    <property type="entry name" value="Electron Transport, Fmn-binding Protein, Chain A"/>
    <property type="match status" value="1"/>
</dbReference>
<gene>
    <name evidence="2" type="ORF">BBI10_02220</name>
</gene>
<proteinExistence type="predicted"/>
<dbReference type="GO" id="GO:0010181">
    <property type="term" value="F:FMN binding"/>
    <property type="evidence" value="ECO:0007669"/>
    <property type="project" value="InterPro"/>
</dbReference>
<evidence type="ECO:0000313" key="2">
    <source>
        <dbReference type="EMBL" id="OCX25522.1"/>
    </source>
</evidence>
<protein>
    <recommendedName>
        <fullName evidence="1">Flavin reductase like domain-containing protein</fullName>
    </recommendedName>
</protein>
<dbReference type="EMBL" id="MDEN01000049">
    <property type="protein sequence ID" value="OCX25522.1"/>
    <property type="molecule type" value="Genomic_DNA"/>
</dbReference>
<sequence>MLLAVSVFHIYIMSDRQADVAAFYGSNPASIVTDDVLNDAVSKIFCRFEDFIVKGDHTLVFGEVEDFSCELDQSLVYYKARFGRVVSI</sequence>
<evidence type="ECO:0000313" key="3">
    <source>
        <dbReference type="Proteomes" id="UP000095143"/>
    </source>
</evidence>
<dbReference type="GO" id="GO:0016646">
    <property type="term" value="F:oxidoreductase activity, acting on the CH-NH group of donors, NAD or NADP as acceptor"/>
    <property type="evidence" value="ECO:0007669"/>
    <property type="project" value="UniProtKB-ARBA"/>
</dbReference>
<dbReference type="AlphaFoldDB" id="A0A1C2EEQ1"/>
<evidence type="ECO:0000259" key="1">
    <source>
        <dbReference type="Pfam" id="PF01613"/>
    </source>
</evidence>
<dbReference type="Proteomes" id="UP000095143">
    <property type="component" value="Unassembled WGS sequence"/>
</dbReference>
<name>A0A1C2EEQ1_9PSED</name>
<dbReference type="Pfam" id="PF01613">
    <property type="entry name" value="Flavin_Reduct"/>
    <property type="match status" value="1"/>
</dbReference>
<organism evidence="2 3">
    <name type="scientific">Pseudomonas graminis</name>
    <dbReference type="NCBI Taxonomy" id="158627"/>
    <lineage>
        <taxon>Bacteria</taxon>
        <taxon>Pseudomonadati</taxon>
        <taxon>Pseudomonadota</taxon>
        <taxon>Gammaproteobacteria</taxon>
        <taxon>Pseudomonadales</taxon>
        <taxon>Pseudomonadaceae</taxon>
        <taxon>Pseudomonas</taxon>
    </lineage>
</organism>
<comment type="caution">
    <text evidence="2">The sequence shown here is derived from an EMBL/GenBank/DDBJ whole genome shotgun (WGS) entry which is preliminary data.</text>
</comment>
<reference evidence="2 3" key="1">
    <citation type="submission" date="2016-08" db="EMBL/GenBank/DDBJ databases">
        <title>Whole genome sequence of Pseudomonas graminis strain UASWS1507, a potential biological control agent for agriculture.</title>
        <authorList>
            <person name="Crovadore J."/>
            <person name="Calmin G."/>
            <person name="Chablais R."/>
            <person name="Cochard B."/>
            <person name="Lefort F."/>
        </authorList>
    </citation>
    <scope>NUCLEOTIDE SEQUENCE [LARGE SCALE GENOMIC DNA]</scope>
    <source>
        <strain evidence="2 3">UASWS1507</strain>
    </source>
</reference>
<feature type="domain" description="Flavin reductase like" evidence="1">
    <location>
        <begin position="13"/>
        <end position="84"/>
    </location>
</feature>
<dbReference type="SUPFAM" id="SSF50475">
    <property type="entry name" value="FMN-binding split barrel"/>
    <property type="match status" value="1"/>
</dbReference>